<evidence type="ECO:0000313" key="2">
    <source>
        <dbReference type="EMBL" id="MPM83792.1"/>
    </source>
</evidence>
<feature type="compositionally biased region" description="Basic and acidic residues" evidence="1">
    <location>
        <begin position="20"/>
        <end position="33"/>
    </location>
</feature>
<feature type="region of interest" description="Disordered" evidence="1">
    <location>
        <begin position="1"/>
        <end position="44"/>
    </location>
</feature>
<proteinExistence type="predicted"/>
<sequence length="94" mass="10023">MPSAAIVIAGDSIEGRRKKSIPESERRASETSERGISPTVATSKPHKRLRSVAIAIAASEDGTFSARRFGHAAMMMMTAKATKSAAQFMSKPSE</sequence>
<accession>A0A645D588</accession>
<name>A0A645D588_9ZZZZ</name>
<gene>
    <name evidence="2" type="ORF">SDC9_130861</name>
</gene>
<comment type="caution">
    <text evidence="2">The sequence shown here is derived from an EMBL/GenBank/DDBJ whole genome shotgun (WGS) entry which is preliminary data.</text>
</comment>
<evidence type="ECO:0000256" key="1">
    <source>
        <dbReference type="SAM" id="MobiDB-lite"/>
    </source>
</evidence>
<reference evidence="2" key="1">
    <citation type="submission" date="2019-08" db="EMBL/GenBank/DDBJ databases">
        <authorList>
            <person name="Kucharzyk K."/>
            <person name="Murdoch R.W."/>
            <person name="Higgins S."/>
            <person name="Loffler F."/>
        </authorList>
    </citation>
    <scope>NUCLEOTIDE SEQUENCE</scope>
</reference>
<protein>
    <submittedName>
        <fullName evidence="2">Uncharacterized protein</fullName>
    </submittedName>
</protein>
<organism evidence="2">
    <name type="scientific">bioreactor metagenome</name>
    <dbReference type="NCBI Taxonomy" id="1076179"/>
    <lineage>
        <taxon>unclassified sequences</taxon>
        <taxon>metagenomes</taxon>
        <taxon>ecological metagenomes</taxon>
    </lineage>
</organism>
<dbReference type="EMBL" id="VSSQ01032512">
    <property type="protein sequence ID" value="MPM83792.1"/>
    <property type="molecule type" value="Genomic_DNA"/>
</dbReference>
<dbReference type="AlphaFoldDB" id="A0A645D588"/>